<dbReference type="Gene3D" id="3.40.190.10">
    <property type="entry name" value="Periplasmic binding protein-like II"/>
    <property type="match status" value="2"/>
</dbReference>
<sequence length="293" mass="32736">MTMRYHGLPSAHSLLCFEAAARRRGFKAAAQELHVTPAAISHQVKSLEADLRRELFRRHPRGVELTESGAYLLVALQNGLDTILEGVEQLRSEPNRSAITISTTTAVSSLWLTPKLASFWRTHADISVSQIVSDLDVPRTQWDLSIKYGDMAREPMTCHRLFKDRITALGSPRFAEQHGITCLEDLLRAPLIHIEAEETGWTTWQEWSSQLGHARPGSTGFSVNNYIIGIQAAQDDMGAILGWEGLTAELVASGRLVRLIPDNIPSPMDFYIRLNPRASSRATRLCDWLLKTL</sequence>
<dbReference type="Pfam" id="PF03466">
    <property type="entry name" value="LysR_substrate"/>
    <property type="match status" value="1"/>
</dbReference>
<dbReference type="GO" id="GO:0003677">
    <property type="term" value="F:DNA binding"/>
    <property type="evidence" value="ECO:0007669"/>
    <property type="project" value="UniProtKB-KW"/>
</dbReference>
<keyword evidence="3" id="KW-0238">DNA-binding</keyword>
<dbReference type="InterPro" id="IPR000847">
    <property type="entry name" value="LysR_HTH_N"/>
</dbReference>
<comment type="caution">
    <text evidence="6">The sequence shown here is derived from an EMBL/GenBank/DDBJ whole genome shotgun (WGS) entry which is preliminary data.</text>
</comment>
<dbReference type="InterPro" id="IPR058163">
    <property type="entry name" value="LysR-type_TF_proteobact-type"/>
</dbReference>
<dbReference type="Pfam" id="PF00126">
    <property type="entry name" value="HTH_1"/>
    <property type="match status" value="1"/>
</dbReference>
<proteinExistence type="inferred from homology"/>
<dbReference type="SUPFAM" id="SSF46785">
    <property type="entry name" value="Winged helix' DNA-binding domain"/>
    <property type="match status" value="1"/>
</dbReference>
<dbReference type="Proteomes" id="UP000466024">
    <property type="component" value="Unassembled WGS sequence"/>
</dbReference>
<dbReference type="Gene3D" id="1.10.10.10">
    <property type="entry name" value="Winged helix-like DNA-binding domain superfamily/Winged helix DNA-binding domain"/>
    <property type="match status" value="1"/>
</dbReference>
<dbReference type="InterPro" id="IPR005119">
    <property type="entry name" value="LysR_subst-bd"/>
</dbReference>
<dbReference type="PROSITE" id="PS50931">
    <property type="entry name" value="HTH_LYSR"/>
    <property type="match status" value="1"/>
</dbReference>
<evidence type="ECO:0000313" key="7">
    <source>
        <dbReference type="Proteomes" id="UP000466024"/>
    </source>
</evidence>
<dbReference type="InterPro" id="IPR036388">
    <property type="entry name" value="WH-like_DNA-bd_sf"/>
</dbReference>
<accession>A0A640WF18</accession>
<evidence type="ECO:0000259" key="5">
    <source>
        <dbReference type="PROSITE" id="PS50931"/>
    </source>
</evidence>
<dbReference type="InterPro" id="IPR036390">
    <property type="entry name" value="WH_DNA-bd_sf"/>
</dbReference>
<dbReference type="RefSeq" id="WP_149435142.1">
    <property type="nucleotide sequence ID" value="NZ_VTPX01000004.1"/>
</dbReference>
<gene>
    <name evidence="6" type="ORF">F0A16_09465</name>
</gene>
<dbReference type="PRINTS" id="PR00039">
    <property type="entry name" value="HTHLYSR"/>
</dbReference>
<reference evidence="6 7" key="1">
    <citation type="submission" date="2019-08" db="EMBL/GenBank/DDBJ databases">
        <title>Bioinformatics analysis of the strain L3 and L5.</title>
        <authorList>
            <person name="Li X."/>
        </authorList>
    </citation>
    <scope>NUCLEOTIDE SEQUENCE [LARGE SCALE GENOMIC DNA]</scope>
    <source>
        <strain evidence="6 7">L3</strain>
    </source>
</reference>
<keyword evidence="7" id="KW-1185">Reference proteome</keyword>
<dbReference type="EMBL" id="VTPX01000004">
    <property type="protein sequence ID" value="KAA0018722.1"/>
    <property type="molecule type" value="Genomic_DNA"/>
</dbReference>
<protein>
    <submittedName>
        <fullName evidence="6">LysR family transcriptional regulator</fullName>
    </submittedName>
</protein>
<dbReference type="GO" id="GO:0003700">
    <property type="term" value="F:DNA-binding transcription factor activity"/>
    <property type="evidence" value="ECO:0007669"/>
    <property type="project" value="InterPro"/>
</dbReference>
<keyword evidence="4" id="KW-0804">Transcription</keyword>
<evidence type="ECO:0000313" key="6">
    <source>
        <dbReference type="EMBL" id="KAA0018722.1"/>
    </source>
</evidence>
<comment type="similarity">
    <text evidence="1">Belongs to the LysR transcriptional regulatory family.</text>
</comment>
<evidence type="ECO:0000256" key="2">
    <source>
        <dbReference type="ARBA" id="ARBA00023015"/>
    </source>
</evidence>
<evidence type="ECO:0000256" key="4">
    <source>
        <dbReference type="ARBA" id="ARBA00023163"/>
    </source>
</evidence>
<name>A0A640WF18_9GAMM</name>
<dbReference type="SUPFAM" id="SSF53850">
    <property type="entry name" value="Periplasmic binding protein-like II"/>
    <property type="match status" value="1"/>
</dbReference>
<organism evidence="6 7">
    <name type="scientific">Salinicola corii</name>
    <dbReference type="NCBI Taxonomy" id="2606937"/>
    <lineage>
        <taxon>Bacteria</taxon>
        <taxon>Pseudomonadati</taxon>
        <taxon>Pseudomonadota</taxon>
        <taxon>Gammaproteobacteria</taxon>
        <taxon>Oceanospirillales</taxon>
        <taxon>Halomonadaceae</taxon>
        <taxon>Salinicola</taxon>
    </lineage>
</organism>
<evidence type="ECO:0000256" key="3">
    <source>
        <dbReference type="ARBA" id="ARBA00023125"/>
    </source>
</evidence>
<dbReference type="PANTHER" id="PTHR30537:SF5">
    <property type="entry name" value="HTH-TYPE TRANSCRIPTIONAL ACTIVATOR TTDR-RELATED"/>
    <property type="match status" value="1"/>
</dbReference>
<feature type="domain" description="HTH lysR-type" evidence="5">
    <location>
        <begin position="9"/>
        <end position="66"/>
    </location>
</feature>
<dbReference type="AlphaFoldDB" id="A0A640WF18"/>
<keyword evidence="2" id="KW-0805">Transcription regulation</keyword>
<dbReference type="PANTHER" id="PTHR30537">
    <property type="entry name" value="HTH-TYPE TRANSCRIPTIONAL REGULATOR"/>
    <property type="match status" value="1"/>
</dbReference>
<evidence type="ECO:0000256" key="1">
    <source>
        <dbReference type="ARBA" id="ARBA00009437"/>
    </source>
</evidence>